<dbReference type="AlphaFoldDB" id="A3IJ81"/>
<keyword evidence="2" id="KW-1185">Reference proteome</keyword>
<organism evidence="1 2">
    <name type="scientific">Crocosphaera chwakensis CCY0110</name>
    <dbReference type="NCBI Taxonomy" id="391612"/>
    <lineage>
        <taxon>Bacteria</taxon>
        <taxon>Bacillati</taxon>
        <taxon>Cyanobacteriota</taxon>
        <taxon>Cyanophyceae</taxon>
        <taxon>Oscillatoriophycideae</taxon>
        <taxon>Chroococcales</taxon>
        <taxon>Aphanothecaceae</taxon>
        <taxon>Crocosphaera</taxon>
        <taxon>Crocosphaera chwakensis</taxon>
    </lineage>
</organism>
<protein>
    <submittedName>
        <fullName evidence="1">Uncharacterized protein</fullName>
    </submittedName>
</protein>
<comment type="caution">
    <text evidence="1">The sequence shown here is derived from an EMBL/GenBank/DDBJ whole genome shotgun (WGS) entry which is preliminary data.</text>
</comment>
<evidence type="ECO:0000313" key="2">
    <source>
        <dbReference type="Proteomes" id="UP000003781"/>
    </source>
</evidence>
<accession>A3IJ81</accession>
<evidence type="ECO:0000313" key="1">
    <source>
        <dbReference type="EMBL" id="EAZ93863.1"/>
    </source>
</evidence>
<sequence>MGNAHLTNITKPSICHFQPDKWMT</sequence>
<name>A3IJ81_9CHRO</name>
<proteinExistence type="predicted"/>
<gene>
    <name evidence="1" type="ORF">CY0110_18747</name>
</gene>
<dbReference type="EMBL" id="AAXW01000002">
    <property type="protein sequence ID" value="EAZ93863.1"/>
    <property type="molecule type" value="Genomic_DNA"/>
</dbReference>
<dbReference type="Proteomes" id="UP000003781">
    <property type="component" value="Unassembled WGS sequence"/>
</dbReference>
<reference evidence="1 2" key="1">
    <citation type="submission" date="2007-03" db="EMBL/GenBank/DDBJ databases">
        <authorList>
            <person name="Stal L."/>
            <person name="Ferriera S."/>
            <person name="Johnson J."/>
            <person name="Kravitz S."/>
            <person name="Beeson K."/>
            <person name="Sutton G."/>
            <person name="Rogers Y.-H."/>
            <person name="Friedman R."/>
            <person name="Frazier M."/>
            <person name="Venter J.C."/>
        </authorList>
    </citation>
    <scope>NUCLEOTIDE SEQUENCE [LARGE SCALE GENOMIC DNA]</scope>
    <source>
        <strain evidence="1 2">CCY0110</strain>
    </source>
</reference>